<keyword evidence="2" id="KW-1185">Reference proteome</keyword>
<dbReference type="Pfam" id="PF20095">
    <property type="entry name" value="DUF6485"/>
    <property type="match status" value="1"/>
</dbReference>
<dbReference type="EMBL" id="CP065938">
    <property type="protein sequence ID" value="UWX05788.1"/>
    <property type="molecule type" value="Genomic_DNA"/>
</dbReference>
<gene>
    <name evidence="1" type="ORF">JBF11_00190</name>
</gene>
<reference evidence="1" key="1">
    <citation type="submission" date="2020-12" db="EMBL/GenBank/DDBJ databases">
        <title>Taurinivorans muris gen. nov., sp. nov., fundamental and realized metabolic niche of a ubiquitous sulfidogenic bacterium in the murine intestine.</title>
        <authorList>
            <person name="Ye H."/>
            <person name="Hanson B.T."/>
            <person name="Loy A."/>
        </authorList>
    </citation>
    <scope>NUCLEOTIDE SEQUENCE</scope>
    <source>
        <strain evidence="1">LT0009</strain>
    </source>
</reference>
<name>A0ABY5Y1A6_9BACT</name>
<dbReference type="Proteomes" id="UP001058120">
    <property type="component" value="Chromosome"/>
</dbReference>
<organism evidence="1 2">
    <name type="scientific">Taurinivorans muris</name>
    <dbReference type="NCBI Taxonomy" id="2787751"/>
    <lineage>
        <taxon>Bacteria</taxon>
        <taxon>Pseudomonadati</taxon>
        <taxon>Thermodesulfobacteriota</taxon>
        <taxon>Desulfovibrionia</taxon>
        <taxon>Desulfovibrionales</taxon>
        <taxon>Desulfovibrionaceae</taxon>
        <taxon>Taurinivorans</taxon>
    </lineage>
</organism>
<proteinExistence type="predicted"/>
<dbReference type="RefSeq" id="WP_334315376.1">
    <property type="nucleotide sequence ID" value="NZ_CP065938.1"/>
</dbReference>
<evidence type="ECO:0000313" key="2">
    <source>
        <dbReference type="Proteomes" id="UP001058120"/>
    </source>
</evidence>
<protein>
    <submittedName>
        <fullName evidence="1">Uncharacterized protein</fullName>
    </submittedName>
</protein>
<accession>A0ABY5Y1A6</accession>
<sequence length="69" mass="7741">MKNNFCTCNDLACPLNPKNHDKGCSPCIQKNLRQKEIPNCFFKLAGLTGKRESYSFEEFAKLVLGKNGS</sequence>
<evidence type="ECO:0000313" key="1">
    <source>
        <dbReference type="EMBL" id="UWX05788.1"/>
    </source>
</evidence>